<keyword evidence="5" id="KW-1185">Reference proteome</keyword>
<dbReference type="Gene3D" id="3.40.50.620">
    <property type="entry name" value="HUPs"/>
    <property type="match status" value="1"/>
</dbReference>
<evidence type="ECO:0000256" key="1">
    <source>
        <dbReference type="ARBA" id="ARBA00022741"/>
    </source>
</evidence>
<dbReference type="KEGG" id="ipc:IPA_08345"/>
<dbReference type="InterPro" id="IPR020536">
    <property type="entry name" value="ThiI_AANH"/>
</dbReference>
<dbReference type="PANTHER" id="PTHR43209">
    <property type="entry name" value="TRNA SULFURTRANSFERASE"/>
    <property type="match status" value="1"/>
</dbReference>
<dbReference type="AlphaFoldDB" id="A0A977PLY8"/>
<evidence type="ECO:0000313" key="4">
    <source>
        <dbReference type="EMBL" id="UXD22800.1"/>
    </source>
</evidence>
<dbReference type="Pfam" id="PF02568">
    <property type="entry name" value="ThiI"/>
    <property type="match status" value="1"/>
</dbReference>
<dbReference type="EMBL" id="CP006868">
    <property type="protein sequence ID" value="UXD22800.1"/>
    <property type="molecule type" value="Genomic_DNA"/>
</dbReference>
<keyword evidence="2" id="KW-0067">ATP-binding</keyword>
<dbReference type="InterPro" id="IPR050102">
    <property type="entry name" value="tRNA_sulfurtransferase_ThiI"/>
</dbReference>
<reference evidence="4" key="1">
    <citation type="submission" date="2013-11" db="EMBL/GenBank/DDBJ databases">
        <title>Comparative genomics of Ignicoccus.</title>
        <authorList>
            <person name="Podar M."/>
        </authorList>
    </citation>
    <scope>NUCLEOTIDE SEQUENCE</scope>
    <source>
        <strain evidence="4">DSM 13166</strain>
    </source>
</reference>
<name>A0A977PLY8_9CREN</name>
<protein>
    <recommendedName>
        <fullName evidence="3">Thil AANH domain-containing protein</fullName>
    </recommendedName>
</protein>
<proteinExistence type="predicted"/>
<dbReference type="GO" id="GO:0002937">
    <property type="term" value="P:tRNA 4-thiouridine biosynthesis"/>
    <property type="evidence" value="ECO:0007669"/>
    <property type="project" value="TreeGrafter"/>
</dbReference>
<dbReference type="InterPro" id="IPR014729">
    <property type="entry name" value="Rossmann-like_a/b/a_fold"/>
</dbReference>
<dbReference type="GO" id="GO:0005524">
    <property type="term" value="F:ATP binding"/>
    <property type="evidence" value="ECO:0007669"/>
    <property type="project" value="UniProtKB-KW"/>
</dbReference>
<dbReference type="GO" id="GO:0052837">
    <property type="term" value="P:thiazole biosynthetic process"/>
    <property type="evidence" value="ECO:0007669"/>
    <property type="project" value="TreeGrafter"/>
</dbReference>
<dbReference type="GO" id="GO:0005829">
    <property type="term" value="C:cytosol"/>
    <property type="evidence" value="ECO:0007669"/>
    <property type="project" value="TreeGrafter"/>
</dbReference>
<evidence type="ECO:0000313" key="5">
    <source>
        <dbReference type="Proteomes" id="UP001063698"/>
    </source>
</evidence>
<organism evidence="4 5">
    <name type="scientific">Ignicoccus pacificus DSM 13166</name>
    <dbReference type="NCBI Taxonomy" id="940294"/>
    <lineage>
        <taxon>Archaea</taxon>
        <taxon>Thermoproteota</taxon>
        <taxon>Thermoprotei</taxon>
        <taxon>Desulfurococcales</taxon>
        <taxon>Desulfurococcaceae</taxon>
        <taxon>Ignicoccus</taxon>
    </lineage>
</organism>
<feature type="domain" description="Thil AANH" evidence="3">
    <location>
        <begin position="48"/>
        <end position="175"/>
    </location>
</feature>
<evidence type="ECO:0000259" key="3">
    <source>
        <dbReference type="Pfam" id="PF02568"/>
    </source>
</evidence>
<dbReference type="Proteomes" id="UP001063698">
    <property type="component" value="Chromosome"/>
</dbReference>
<evidence type="ECO:0000256" key="2">
    <source>
        <dbReference type="ARBA" id="ARBA00022840"/>
    </source>
</evidence>
<dbReference type="PANTHER" id="PTHR43209:SF1">
    <property type="entry name" value="TRNA SULFURTRANSFERASE"/>
    <property type="match status" value="1"/>
</dbReference>
<dbReference type="SUPFAM" id="SSF52402">
    <property type="entry name" value="Adenine nucleotide alpha hydrolases-like"/>
    <property type="match status" value="1"/>
</dbReference>
<gene>
    <name evidence="4" type="ORF">IPA_08345</name>
</gene>
<keyword evidence="1" id="KW-0547">Nucleotide-binding</keyword>
<sequence length="199" mass="22332">MSNRALLYSGGLDSFALLRALRPKSVVHFIVDPKASKLALRALAIENPEVEVYLFDHRPYLKSVRERLKRAGKFHYLCEACKRGMIEKASQFFEELIIGDSVGQVASQTLSNMSFITNGKVLLRPLAGSDKEDIEEFLSGNSANIARRVSSMTCPWKPLRVATATKRRDVIELEEIVLEELANIRYLGMKTAQELTVMG</sequence>
<accession>A0A977PLY8</accession>
<dbReference type="GO" id="GO:0004810">
    <property type="term" value="F:CCA tRNA nucleotidyltransferase activity"/>
    <property type="evidence" value="ECO:0007669"/>
    <property type="project" value="InterPro"/>
</dbReference>